<dbReference type="CDD" id="cd03673">
    <property type="entry name" value="NUDIX_Ap6A_hydrolase"/>
    <property type="match status" value="1"/>
</dbReference>
<dbReference type="GO" id="GO:0016787">
    <property type="term" value="F:hydrolase activity"/>
    <property type="evidence" value="ECO:0007669"/>
    <property type="project" value="UniProtKB-KW"/>
</dbReference>
<dbReference type="InterPro" id="IPR000086">
    <property type="entry name" value="NUDIX_hydrolase_dom"/>
</dbReference>
<protein>
    <submittedName>
        <fullName evidence="3">NUDIX hydrolase</fullName>
        <ecNumber evidence="3">3.6.-.-</ecNumber>
    </submittedName>
</protein>
<dbReference type="EMBL" id="JAVREP010000001">
    <property type="protein sequence ID" value="MDT0327554.1"/>
    <property type="molecule type" value="Genomic_DNA"/>
</dbReference>
<gene>
    <name evidence="3" type="ORF">RM479_03930</name>
</gene>
<sequence length="131" mass="14671">MNASLTAAGGLISRPGDSGPEFVVIHRPRYDDWSFPKGKVDPGETLEQTALREVWEETALRCRLGRRLGSMSYPGKVVHYWSMTVEEADVFEPSEEVDAVRWVPASEAESLLSHPQDRELLGLFLSLRAVE</sequence>
<organism evidence="3 4">
    <name type="scientific">Nocardiopsis lambiniae</name>
    <dbReference type="NCBI Taxonomy" id="3075539"/>
    <lineage>
        <taxon>Bacteria</taxon>
        <taxon>Bacillati</taxon>
        <taxon>Actinomycetota</taxon>
        <taxon>Actinomycetes</taxon>
        <taxon>Streptosporangiales</taxon>
        <taxon>Nocardiopsidaceae</taxon>
        <taxon>Nocardiopsis</taxon>
    </lineage>
</organism>
<comment type="caution">
    <text evidence="3">The sequence shown here is derived from an EMBL/GenBank/DDBJ whole genome shotgun (WGS) entry which is preliminary data.</text>
</comment>
<proteinExistence type="predicted"/>
<dbReference type="PRINTS" id="PR00502">
    <property type="entry name" value="NUDIXFAMILY"/>
</dbReference>
<dbReference type="PANTHER" id="PTHR21340">
    <property type="entry name" value="DIADENOSINE 5,5-P1,P4-TETRAPHOSPHATE PYROPHOSPHOHYDROLASE MUTT"/>
    <property type="match status" value="1"/>
</dbReference>
<dbReference type="InterPro" id="IPR015797">
    <property type="entry name" value="NUDIX_hydrolase-like_dom_sf"/>
</dbReference>
<evidence type="ECO:0000256" key="1">
    <source>
        <dbReference type="ARBA" id="ARBA00022801"/>
    </source>
</evidence>
<dbReference type="InterPro" id="IPR051325">
    <property type="entry name" value="Nudix_hydrolase_domain"/>
</dbReference>
<dbReference type="InterPro" id="IPR020476">
    <property type="entry name" value="Nudix_hydrolase"/>
</dbReference>
<keyword evidence="1 3" id="KW-0378">Hydrolase</keyword>
<evidence type="ECO:0000259" key="2">
    <source>
        <dbReference type="PROSITE" id="PS51462"/>
    </source>
</evidence>
<keyword evidence="4" id="KW-1185">Reference proteome</keyword>
<evidence type="ECO:0000313" key="4">
    <source>
        <dbReference type="Proteomes" id="UP001183390"/>
    </source>
</evidence>
<reference evidence="4" key="1">
    <citation type="submission" date="2023-07" db="EMBL/GenBank/DDBJ databases">
        <title>30 novel species of actinomycetes from the DSMZ collection.</title>
        <authorList>
            <person name="Nouioui I."/>
        </authorList>
    </citation>
    <scope>NUCLEOTIDE SEQUENCE [LARGE SCALE GENOMIC DNA]</scope>
    <source>
        <strain evidence="4">DSM 44743</strain>
    </source>
</reference>
<dbReference type="PROSITE" id="PS51462">
    <property type="entry name" value="NUDIX"/>
    <property type="match status" value="1"/>
</dbReference>
<dbReference type="Proteomes" id="UP001183390">
    <property type="component" value="Unassembled WGS sequence"/>
</dbReference>
<dbReference type="RefSeq" id="WP_274807517.1">
    <property type="nucleotide sequence ID" value="NZ_JAVREP010000001.1"/>
</dbReference>
<evidence type="ECO:0000313" key="3">
    <source>
        <dbReference type="EMBL" id="MDT0327554.1"/>
    </source>
</evidence>
<dbReference type="Gene3D" id="3.90.79.10">
    <property type="entry name" value="Nucleoside Triphosphate Pyrophosphohydrolase"/>
    <property type="match status" value="1"/>
</dbReference>
<dbReference type="Pfam" id="PF00293">
    <property type="entry name" value="NUDIX"/>
    <property type="match status" value="1"/>
</dbReference>
<name>A0ABU2M4H3_9ACTN</name>
<dbReference type="EC" id="3.6.-.-" evidence="3"/>
<dbReference type="SUPFAM" id="SSF55811">
    <property type="entry name" value="Nudix"/>
    <property type="match status" value="1"/>
</dbReference>
<dbReference type="PANTHER" id="PTHR21340:SF0">
    <property type="entry name" value="BIS(5'-NUCLEOSYL)-TETRAPHOSPHATASE [ASYMMETRICAL]"/>
    <property type="match status" value="1"/>
</dbReference>
<accession>A0ABU2M4H3</accession>
<feature type="domain" description="Nudix hydrolase" evidence="2">
    <location>
        <begin position="3"/>
        <end position="125"/>
    </location>
</feature>